<evidence type="ECO:0000313" key="2">
    <source>
        <dbReference type="Proteomes" id="UP000017836"/>
    </source>
</evidence>
<dbReference type="InterPro" id="IPR004242">
    <property type="entry name" value="Transposase_21"/>
</dbReference>
<keyword evidence="2" id="KW-1185">Reference proteome</keyword>
<proteinExistence type="predicted"/>
<dbReference type="eggNOG" id="ENOG502QWJJ">
    <property type="taxonomic scope" value="Eukaryota"/>
</dbReference>
<feature type="non-terminal residue" evidence="1">
    <location>
        <position position="572"/>
    </location>
</feature>
<dbReference type="PANTHER" id="PTHR10775:SF185">
    <property type="entry name" value="OS08G0208400 PROTEIN"/>
    <property type="match status" value="1"/>
</dbReference>
<dbReference type="HOGENOM" id="CLU_012006_8_0_1"/>
<name>U5CKI9_AMBTC</name>
<gene>
    <name evidence="1" type="ORF">AMTR_s03757p00002750</name>
</gene>
<evidence type="ECO:0008006" key="3">
    <source>
        <dbReference type="Google" id="ProtNLM"/>
    </source>
</evidence>
<dbReference type="AlphaFoldDB" id="U5CKI9"/>
<dbReference type="EMBL" id="KI397747">
    <property type="protein sequence ID" value="ERM93430.1"/>
    <property type="molecule type" value="Genomic_DNA"/>
</dbReference>
<dbReference type="Proteomes" id="UP000017836">
    <property type="component" value="Unassembled WGS sequence"/>
</dbReference>
<organism evidence="1 2">
    <name type="scientific">Amborella trichopoda</name>
    <dbReference type="NCBI Taxonomy" id="13333"/>
    <lineage>
        <taxon>Eukaryota</taxon>
        <taxon>Viridiplantae</taxon>
        <taxon>Streptophyta</taxon>
        <taxon>Embryophyta</taxon>
        <taxon>Tracheophyta</taxon>
        <taxon>Spermatophyta</taxon>
        <taxon>Magnoliopsida</taxon>
        <taxon>Amborellales</taxon>
        <taxon>Amborellaceae</taxon>
        <taxon>Amborella</taxon>
    </lineage>
</organism>
<dbReference type="Gramene" id="ERM93430">
    <property type="protein sequence ID" value="ERM93430"/>
    <property type="gene ID" value="AMTR_s03757p00002750"/>
</dbReference>
<evidence type="ECO:0000313" key="1">
    <source>
        <dbReference type="EMBL" id="ERM93430.1"/>
    </source>
</evidence>
<dbReference type="PANTHER" id="PTHR10775">
    <property type="entry name" value="OS08G0208400 PROTEIN"/>
    <property type="match status" value="1"/>
</dbReference>
<dbReference type="Pfam" id="PF02992">
    <property type="entry name" value="Transposase_21"/>
    <property type="match status" value="1"/>
</dbReference>
<sequence>MIPILEDFFPSTTEDVQGEDEQPTTNPQFDDLFEEIEAELYPGCDWISSLNFLAKLLHLKVRGKIPNNIFEELLKLLKFAFPKENNIPSTYYEAKKRLKKLGLGYDNIDVCLYNCCLFYKENASKEACPVCGTSRWVTSENGKGKKVPCKVMRYFPLTPRLKRLYSSRITAKSMIWHHTGKSKDDGVLRHPVDGLAWKDFDAKHPEFARDPRNVRLGLAADGFNPFGNMSLAYSMWPVVLANYNLPPWLCMKDNYFLLSTLIPGAKSPGKDMDIFLRPLVDELKELWNNGVPTRDSSTNSMFTMRAALLWTVNDFPARSSLSGWSGQGYKACPTCNEDTTSIRVIGKTSYVGHRRFLPSNHAMRRDTRFDGKVERRPPPRRFTCEEILSQVNALEPQIPGHHENFGGVKRRRVAENCNWRKKSIFYELEYWSTNILKHNIDVMHVEKNVCDSLLGTILDNDKSKDTTNARHDLKKMGIRESLWIYEDGNGRLMKPHAPYVLTREKRQLFCQFVKGIKFPDGFCSNLKSKVSPDESNIIGLKSHDCHVIMQRVLAVGVRKFLPRDTATTITQL</sequence>
<accession>U5CKI9</accession>
<dbReference type="OMA" id="IRESLWI"/>
<protein>
    <recommendedName>
        <fullName evidence="3">DUF4218 domain-containing protein</fullName>
    </recommendedName>
</protein>
<reference evidence="2" key="1">
    <citation type="journal article" date="2013" name="Science">
        <title>The Amborella genome and the evolution of flowering plants.</title>
        <authorList>
            <consortium name="Amborella Genome Project"/>
        </authorList>
    </citation>
    <scope>NUCLEOTIDE SEQUENCE [LARGE SCALE GENOMIC DNA]</scope>
</reference>